<keyword evidence="11" id="KW-0653">Protein transport</keyword>
<keyword evidence="9" id="KW-0833">Ubl conjugation pathway</keyword>
<evidence type="ECO:0000313" key="20">
    <source>
        <dbReference type="EMBL" id="MFH4977892.1"/>
    </source>
</evidence>
<sequence>MSSVHLASRVAVINSRNIDEEIKKIIHDGMNNLIMSLPPNVQRHIWKFKGGIQIFVEGLICSTAYAQGASPGQKFTNTSYINTSRTLFVLQLVHSAIHSYLQNTSVPASGASTTFTTFRKLDALIHSADLLYFLYFLRFGGCGSLLEKLLRMQIVFNSPPMLDVQNYAAFNRELTWSIMRDVIILLLPLGHFILRMFPGASTTPSLTLPGAAHRCDICMDDAILPVRHISCGRIYCYYCLMSSSVCPLCKTEISPQSTKPVFATSTTQSNIMPP</sequence>
<dbReference type="InterPro" id="IPR025654">
    <property type="entry name" value="PEX2/10"/>
</dbReference>
<dbReference type="SMART" id="SM00184">
    <property type="entry name" value="RING"/>
    <property type="match status" value="1"/>
</dbReference>
<evidence type="ECO:0000256" key="17">
    <source>
        <dbReference type="ARBA" id="ARBA00034523"/>
    </source>
</evidence>
<evidence type="ECO:0000256" key="10">
    <source>
        <dbReference type="ARBA" id="ARBA00022833"/>
    </source>
</evidence>
<dbReference type="PANTHER" id="PTHR48178">
    <property type="entry name" value="PEROXISOME BIOGENESIS FACTOR 2"/>
    <property type="match status" value="1"/>
</dbReference>
<dbReference type="InterPro" id="IPR001841">
    <property type="entry name" value="Znf_RING"/>
</dbReference>
<evidence type="ECO:0000256" key="4">
    <source>
        <dbReference type="ARBA" id="ARBA00022448"/>
    </source>
</evidence>
<dbReference type="GO" id="GO:0061630">
    <property type="term" value="F:ubiquitin protein ligase activity"/>
    <property type="evidence" value="ECO:0007669"/>
    <property type="project" value="UniProtKB-EC"/>
</dbReference>
<dbReference type="Pfam" id="PF04757">
    <property type="entry name" value="Pex2_Pex12"/>
    <property type="match status" value="1"/>
</dbReference>
<reference evidence="20 21" key="1">
    <citation type="submission" date="2024-08" db="EMBL/GenBank/DDBJ databases">
        <title>Gnathostoma spinigerum genome.</title>
        <authorList>
            <person name="Gonzalez-Bertolin B."/>
            <person name="Monzon S."/>
            <person name="Zaballos A."/>
            <person name="Jimenez P."/>
            <person name="Dekumyoy P."/>
            <person name="Varona S."/>
            <person name="Cuesta I."/>
            <person name="Sumanam S."/>
            <person name="Adisakwattana P."/>
            <person name="Gasser R.B."/>
            <person name="Hernandez-Gonzalez A."/>
            <person name="Young N.D."/>
            <person name="Perteguer M.J."/>
        </authorList>
    </citation>
    <scope>NUCLEOTIDE SEQUENCE [LARGE SCALE GENOMIC DNA]</scope>
    <source>
        <strain evidence="20">AL3</strain>
        <tissue evidence="20">Liver</tissue>
    </source>
</reference>
<evidence type="ECO:0000256" key="16">
    <source>
        <dbReference type="ARBA" id="ARBA00034438"/>
    </source>
</evidence>
<evidence type="ECO:0000256" key="9">
    <source>
        <dbReference type="ARBA" id="ARBA00022786"/>
    </source>
</evidence>
<dbReference type="Proteomes" id="UP001608902">
    <property type="component" value="Unassembled WGS sequence"/>
</dbReference>
<comment type="pathway">
    <text evidence="2">Protein modification; protein ubiquitination.</text>
</comment>
<evidence type="ECO:0000256" key="18">
    <source>
        <dbReference type="PROSITE-ProRule" id="PRU00175"/>
    </source>
</evidence>
<evidence type="ECO:0000313" key="21">
    <source>
        <dbReference type="Proteomes" id="UP001608902"/>
    </source>
</evidence>
<keyword evidence="10" id="KW-0862">Zinc</keyword>
<evidence type="ECO:0000256" key="14">
    <source>
        <dbReference type="ARBA" id="ARBA00023140"/>
    </source>
</evidence>
<dbReference type="Gene3D" id="3.30.40.10">
    <property type="entry name" value="Zinc/RING finger domain, C3HC4 (zinc finger)"/>
    <property type="match status" value="1"/>
</dbReference>
<evidence type="ECO:0000256" key="6">
    <source>
        <dbReference type="ARBA" id="ARBA00022692"/>
    </source>
</evidence>
<protein>
    <recommendedName>
        <fullName evidence="17">RING-type E3 ubiquitin transferase (cysteine targeting)</fullName>
        <ecNumber evidence="17">2.3.2.36</ecNumber>
    </recommendedName>
    <alternativeName>
        <fullName evidence="15">Peroxin-2</fullName>
    </alternativeName>
</protein>
<dbReference type="InterPro" id="IPR013083">
    <property type="entry name" value="Znf_RING/FYVE/PHD"/>
</dbReference>
<evidence type="ECO:0000256" key="13">
    <source>
        <dbReference type="ARBA" id="ARBA00023136"/>
    </source>
</evidence>
<evidence type="ECO:0000256" key="7">
    <source>
        <dbReference type="ARBA" id="ARBA00022723"/>
    </source>
</evidence>
<evidence type="ECO:0000256" key="8">
    <source>
        <dbReference type="ARBA" id="ARBA00022771"/>
    </source>
</evidence>
<feature type="domain" description="RING-type" evidence="19">
    <location>
        <begin position="215"/>
        <end position="250"/>
    </location>
</feature>
<dbReference type="EC" id="2.3.2.36" evidence="17"/>
<evidence type="ECO:0000259" key="19">
    <source>
        <dbReference type="PROSITE" id="PS50089"/>
    </source>
</evidence>
<keyword evidence="4" id="KW-0813">Transport</keyword>
<evidence type="ECO:0000256" key="12">
    <source>
        <dbReference type="ARBA" id="ARBA00022989"/>
    </source>
</evidence>
<keyword evidence="8 18" id="KW-0863">Zinc-finger</keyword>
<gene>
    <name evidence="20" type="ORF">AB6A40_004601</name>
</gene>
<keyword evidence="5" id="KW-0808">Transferase</keyword>
<dbReference type="InterPro" id="IPR006845">
    <property type="entry name" value="Pex_N"/>
</dbReference>
<comment type="caution">
    <text evidence="20">The sequence shown here is derived from an EMBL/GenBank/DDBJ whole genome shotgun (WGS) entry which is preliminary data.</text>
</comment>
<evidence type="ECO:0000256" key="1">
    <source>
        <dbReference type="ARBA" id="ARBA00004585"/>
    </source>
</evidence>
<dbReference type="EMBL" id="JBGFUD010002697">
    <property type="protein sequence ID" value="MFH4977892.1"/>
    <property type="molecule type" value="Genomic_DNA"/>
</dbReference>
<dbReference type="AlphaFoldDB" id="A0ABD6EF49"/>
<proteinExistence type="inferred from homology"/>
<keyword evidence="21" id="KW-1185">Reference proteome</keyword>
<dbReference type="GO" id="GO:0008270">
    <property type="term" value="F:zinc ion binding"/>
    <property type="evidence" value="ECO:0007669"/>
    <property type="project" value="UniProtKB-KW"/>
</dbReference>
<evidence type="ECO:0000256" key="5">
    <source>
        <dbReference type="ARBA" id="ARBA00022679"/>
    </source>
</evidence>
<accession>A0ABD6EF49</accession>
<dbReference type="PANTHER" id="PTHR48178:SF1">
    <property type="entry name" value="PEROXISOME BIOGENESIS FACTOR 2"/>
    <property type="match status" value="1"/>
</dbReference>
<evidence type="ECO:0000256" key="2">
    <source>
        <dbReference type="ARBA" id="ARBA00004906"/>
    </source>
</evidence>
<name>A0ABD6EF49_9BILA</name>
<comment type="catalytic activity">
    <reaction evidence="16">
        <text>[E2 ubiquitin-conjugating enzyme]-S-ubiquitinyl-L-cysteine + [acceptor protein]-L-cysteine = [E2 ubiquitin-conjugating enzyme]-L-cysteine + [acceptor protein]-S-ubiquitinyl-L-cysteine.</text>
        <dbReference type="EC" id="2.3.2.36"/>
    </reaction>
</comment>
<organism evidence="20 21">
    <name type="scientific">Gnathostoma spinigerum</name>
    <dbReference type="NCBI Taxonomy" id="75299"/>
    <lineage>
        <taxon>Eukaryota</taxon>
        <taxon>Metazoa</taxon>
        <taxon>Ecdysozoa</taxon>
        <taxon>Nematoda</taxon>
        <taxon>Chromadorea</taxon>
        <taxon>Rhabditida</taxon>
        <taxon>Spirurina</taxon>
        <taxon>Gnathostomatomorpha</taxon>
        <taxon>Gnathostomatoidea</taxon>
        <taxon>Gnathostomatidae</taxon>
        <taxon>Gnathostoma</taxon>
    </lineage>
</organism>
<comment type="similarity">
    <text evidence="3">Belongs to the pex2/pex10/pex12 family.</text>
</comment>
<dbReference type="PROSITE" id="PS50089">
    <property type="entry name" value="ZF_RING_2"/>
    <property type="match status" value="1"/>
</dbReference>
<keyword evidence="6" id="KW-0812">Transmembrane</keyword>
<keyword evidence="7" id="KW-0479">Metal-binding</keyword>
<evidence type="ECO:0000256" key="11">
    <source>
        <dbReference type="ARBA" id="ARBA00022927"/>
    </source>
</evidence>
<keyword evidence="12" id="KW-1133">Transmembrane helix</keyword>
<dbReference type="GO" id="GO:0005778">
    <property type="term" value="C:peroxisomal membrane"/>
    <property type="evidence" value="ECO:0007669"/>
    <property type="project" value="UniProtKB-SubCell"/>
</dbReference>
<keyword evidence="13" id="KW-0472">Membrane</keyword>
<keyword evidence="14" id="KW-0576">Peroxisome</keyword>
<dbReference type="SUPFAM" id="SSF57850">
    <property type="entry name" value="RING/U-box"/>
    <property type="match status" value="1"/>
</dbReference>
<dbReference type="GO" id="GO:0015031">
    <property type="term" value="P:protein transport"/>
    <property type="evidence" value="ECO:0007669"/>
    <property type="project" value="UniProtKB-KW"/>
</dbReference>
<evidence type="ECO:0000256" key="15">
    <source>
        <dbReference type="ARBA" id="ARBA00032511"/>
    </source>
</evidence>
<comment type="subcellular location">
    <subcellularLocation>
        <location evidence="1">Peroxisome membrane</location>
        <topology evidence="1">Multi-pass membrane protein</topology>
    </subcellularLocation>
</comment>
<evidence type="ECO:0000256" key="3">
    <source>
        <dbReference type="ARBA" id="ARBA00008704"/>
    </source>
</evidence>